<dbReference type="AlphaFoldDB" id="A0A8S1HY37"/>
<dbReference type="Proteomes" id="UP000835052">
    <property type="component" value="Unassembled WGS sequence"/>
</dbReference>
<name>A0A8S1HY37_9PELO</name>
<reference evidence="1" key="1">
    <citation type="submission" date="2020-10" db="EMBL/GenBank/DDBJ databases">
        <authorList>
            <person name="Kikuchi T."/>
        </authorList>
    </citation>
    <scope>NUCLEOTIDE SEQUENCE</scope>
    <source>
        <strain evidence="1">NKZ352</strain>
    </source>
</reference>
<evidence type="ECO:0000313" key="2">
    <source>
        <dbReference type="Proteomes" id="UP000835052"/>
    </source>
</evidence>
<evidence type="ECO:0000313" key="1">
    <source>
        <dbReference type="EMBL" id="CAD6198042.1"/>
    </source>
</evidence>
<comment type="caution">
    <text evidence="1">The sequence shown here is derived from an EMBL/GenBank/DDBJ whole genome shotgun (WGS) entry which is preliminary data.</text>
</comment>
<keyword evidence="2" id="KW-1185">Reference proteome</keyword>
<proteinExistence type="predicted"/>
<organism evidence="1 2">
    <name type="scientific">Caenorhabditis auriculariae</name>
    <dbReference type="NCBI Taxonomy" id="2777116"/>
    <lineage>
        <taxon>Eukaryota</taxon>
        <taxon>Metazoa</taxon>
        <taxon>Ecdysozoa</taxon>
        <taxon>Nematoda</taxon>
        <taxon>Chromadorea</taxon>
        <taxon>Rhabditida</taxon>
        <taxon>Rhabditina</taxon>
        <taxon>Rhabditomorpha</taxon>
        <taxon>Rhabditoidea</taxon>
        <taxon>Rhabditidae</taxon>
        <taxon>Peloderinae</taxon>
        <taxon>Caenorhabditis</taxon>
    </lineage>
</organism>
<accession>A0A8S1HY37</accession>
<gene>
    <name evidence="1" type="ORF">CAUJ_LOCUS13949</name>
</gene>
<protein>
    <submittedName>
        <fullName evidence="1">Uncharacterized protein</fullName>
    </submittedName>
</protein>
<sequence length="78" mass="8832">MVFCFSCFNFFRTRFRLSISSQSGTTPGPTNEPEAPFLPKPRYVFTMDDAMEDPSWAIPADILARRAQDRLRALGVVS</sequence>
<dbReference type="EMBL" id="CAJGYM010000113">
    <property type="protein sequence ID" value="CAD6198042.1"/>
    <property type="molecule type" value="Genomic_DNA"/>
</dbReference>